<evidence type="ECO:0000313" key="15">
    <source>
        <dbReference type="RefSeq" id="XP_027362724.1"/>
    </source>
</evidence>
<evidence type="ECO:0000256" key="1">
    <source>
        <dbReference type="ARBA" id="ARBA00004191"/>
    </source>
</evidence>
<reference evidence="14" key="1">
    <citation type="journal article" date="2019" name="Toxins">
        <title>Detection of Abrin-Like and Prepropulchellin-Like Toxin Genes and Transcripts Using Whole Genome Sequencing and Full-Length Transcript Sequencing of Abrus precatorius.</title>
        <authorList>
            <person name="Hovde B.T."/>
            <person name="Daligault H.E."/>
            <person name="Hanschen E.R."/>
            <person name="Kunde Y.A."/>
            <person name="Johnson M.B."/>
            <person name="Starkenburg S.R."/>
            <person name="Johnson S.L."/>
        </authorList>
    </citation>
    <scope>NUCLEOTIDE SEQUENCE [LARGE SCALE GENOMIC DNA]</scope>
</reference>
<feature type="active site" evidence="11">
    <location>
        <position position="152"/>
    </location>
</feature>
<dbReference type="InterPro" id="IPR018040">
    <property type="entry name" value="Pectinesterase_Tyr_AS"/>
</dbReference>
<organism evidence="14 15">
    <name type="scientific">Abrus precatorius</name>
    <name type="common">Indian licorice</name>
    <name type="synonym">Glycine abrus</name>
    <dbReference type="NCBI Taxonomy" id="3816"/>
    <lineage>
        <taxon>Eukaryota</taxon>
        <taxon>Viridiplantae</taxon>
        <taxon>Streptophyta</taxon>
        <taxon>Embryophyta</taxon>
        <taxon>Tracheophyta</taxon>
        <taxon>Spermatophyta</taxon>
        <taxon>Magnoliopsida</taxon>
        <taxon>eudicotyledons</taxon>
        <taxon>Gunneridae</taxon>
        <taxon>Pentapetalae</taxon>
        <taxon>rosids</taxon>
        <taxon>fabids</taxon>
        <taxon>Fabales</taxon>
        <taxon>Fabaceae</taxon>
        <taxon>Papilionoideae</taxon>
        <taxon>50 kb inversion clade</taxon>
        <taxon>NPAAA clade</taxon>
        <taxon>indigoferoid/millettioid clade</taxon>
        <taxon>Abreae</taxon>
        <taxon>Abrus</taxon>
    </lineage>
</organism>
<evidence type="ECO:0000256" key="11">
    <source>
        <dbReference type="PROSITE-ProRule" id="PRU10040"/>
    </source>
</evidence>
<dbReference type="PROSITE" id="PS00503">
    <property type="entry name" value="PECTINESTERASE_2"/>
    <property type="match status" value="1"/>
</dbReference>
<evidence type="ECO:0000256" key="4">
    <source>
        <dbReference type="ARBA" id="ARBA00013229"/>
    </source>
</evidence>
<dbReference type="FunFam" id="2.160.20.10:FF:000013">
    <property type="entry name" value="Pectinesterase"/>
    <property type="match status" value="1"/>
</dbReference>
<evidence type="ECO:0000256" key="7">
    <source>
        <dbReference type="ARBA" id="ARBA00023085"/>
    </source>
</evidence>
<reference evidence="15" key="2">
    <citation type="submission" date="2025-08" db="UniProtKB">
        <authorList>
            <consortium name="RefSeq"/>
        </authorList>
    </citation>
    <scope>IDENTIFICATION</scope>
    <source>
        <tissue evidence="15">Young leaves</tissue>
    </source>
</reference>
<feature type="domain" description="Pectinesterase catalytic" evidence="13">
    <location>
        <begin position="3"/>
        <end position="282"/>
    </location>
</feature>
<evidence type="ECO:0000256" key="6">
    <source>
        <dbReference type="ARBA" id="ARBA00022801"/>
    </source>
</evidence>
<accession>A0A8B8M6G9</accession>
<dbReference type="AlphaFoldDB" id="A0A8B8M6G9"/>
<keyword evidence="12" id="KW-0961">Cell wall biogenesis/degradation</keyword>
<dbReference type="GO" id="GO:0042545">
    <property type="term" value="P:cell wall modification"/>
    <property type="evidence" value="ECO:0007669"/>
    <property type="project" value="UniProtKB-UniRule"/>
</dbReference>
<evidence type="ECO:0000256" key="12">
    <source>
        <dbReference type="RuleBase" id="RU000589"/>
    </source>
</evidence>
<dbReference type="PANTHER" id="PTHR31321">
    <property type="entry name" value="ACYL-COA THIOESTER HYDROLASE YBHC-RELATED"/>
    <property type="match status" value="1"/>
</dbReference>
<keyword evidence="8" id="KW-0325">Glycoprotein</keyword>
<evidence type="ECO:0000259" key="13">
    <source>
        <dbReference type="Pfam" id="PF01095"/>
    </source>
</evidence>
<dbReference type="Proteomes" id="UP000694853">
    <property type="component" value="Unplaced"/>
</dbReference>
<keyword evidence="12" id="KW-0964">Secreted</keyword>
<dbReference type="InterPro" id="IPR033131">
    <property type="entry name" value="Pectinesterase_Asp_AS"/>
</dbReference>
<keyword evidence="14" id="KW-1185">Reference proteome</keyword>
<comment type="subcellular location">
    <subcellularLocation>
        <location evidence="1 12">Secreted</location>
        <location evidence="1 12">Cell wall</location>
    </subcellularLocation>
</comment>
<dbReference type="InterPro" id="IPR000070">
    <property type="entry name" value="Pectinesterase_cat"/>
</dbReference>
<sequence>MTITVDPSGNGNFSTIQSAIDSVPSNNAYWITIYVKAGRYREKVTIPNDKPYITLQGEGQDNTFVEWNDHDSIARSATFSTMANNVVVKHISFRNSYNNPKNGNPIVAAVAAMVSGDKSYFLNVGFYGLQDTLWDDQGRHYYNICTIEGAVDFIFGTGQSLYEECTISVIGAALAPGVPGYITAQGRTNPNDGNGFVFKNCQVSGNGTTYLGRPWRSYARVLFYKTSMSQIVQPSGWEPWNFAGHEDQLTFAEYENSGPGSDTSKRVKWTKKLSLETVNAMASLSFVDNDGWLKDLALFFYENVEPFVERVITDFDLVSIRTSPISNSSVKFKCEECLKSIREWCSQRGAWCRHLQTHTPLLEVHAPPLVPHASICLLKVEEVDVTVMYTPPTSDREN</sequence>
<dbReference type="SUPFAM" id="SSF51126">
    <property type="entry name" value="Pectin lyase-like"/>
    <property type="match status" value="1"/>
</dbReference>
<keyword evidence="7 12" id="KW-0063">Aspartyl esterase</keyword>
<comment type="catalytic activity">
    <reaction evidence="9 12">
        <text>[(1-&gt;4)-alpha-D-galacturonosyl methyl ester](n) + n H2O = [(1-&gt;4)-alpha-D-galacturonosyl](n) + n methanol + n H(+)</text>
        <dbReference type="Rhea" id="RHEA:22380"/>
        <dbReference type="Rhea" id="RHEA-COMP:14570"/>
        <dbReference type="Rhea" id="RHEA-COMP:14573"/>
        <dbReference type="ChEBI" id="CHEBI:15377"/>
        <dbReference type="ChEBI" id="CHEBI:15378"/>
        <dbReference type="ChEBI" id="CHEBI:17790"/>
        <dbReference type="ChEBI" id="CHEBI:140522"/>
        <dbReference type="ChEBI" id="CHEBI:140523"/>
        <dbReference type="EC" id="3.1.1.11"/>
    </reaction>
</comment>
<gene>
    <name evidence="15" type="primary">LOC113870328</name>
</gene>
<dbReference type="KEGG" id="aprc:113870328"/>
<keyword evidence="5 12" id="KW-0134">Cell wall</keyword>
<keyword evidence="6 12" id="KW-0378">Hydrolase</keyword>
<evidence type="ECO:0000256" key="10">
    <source>
        <dbReference type="ARBA" id="ARBA00057335"/>
    </source>
</evidence>
<dbReference type="GeneID" id="113870328"/>
<comment type="pathway">
    <text evidence="2 12">Glycan metabolism; pectin degradation; 2-dehydro-3-deoxy-D-gluconate from pectin: step 1/5.</text>
</comment>
<dbReference type="InterPro" id="IPR011050">
    <property type="entry name" value="Pectin_lyase_fold/virulence"/>
</dbReference>
<dbReference type="GO" id="GO:0045490">
    <property type="term" value="P:pectin catabolic process"/>
    <property type="evidence" value="ECO:0007669"/>
    <property type="project" value="UniProtKB-UniRule"/>
</dbReference>
<dbReference type="GO" id="GO:0030599">
    <property type="term" value="F:pectinesterase activity"/>
    <property type="evidence" value="ECO:0007669"/>
    <property type="project" value="UniProtKB-UniRule"/>
</dbReference>
<dbReference type="EC" id="3.1.1.11" evidence="4 12"/>
<protein>
    <recommendedName>
        <fullName evidence="4 12">Pectinesterase</fullName>
        <ecNumber evidence="4 12">3.1.1.11</ecNumber>
    </recommendedName>
</protein>
<dbReference type="InterPro" id="IPR012334">
    <property type="entry name" value="Pectin_lyas_fold"/>
</dbReference>
<dbReference type="OrthoDB" id="2019149at2759"/>
<evidence type="ECO:0000256" key="5">
    <source>
        <dbReference type="ARBA" id="ARBA00022512"/>
    </source>
</evidence>
<evidence type="ECO:0000256" key="9">
    <source>
        <dbReference type="ARBA" id="ARBA00047928"/>
    </source>
</evidence>
<dbReference type="PROSITE" id="PS00800">
    <property type="entry name" value="PECTINESTERASE_1"/>
    <property type="match status" value="1"/>
</dbReference>
<evidence type="ECO:0000313" key="14">
    <source>
        <dbReference type="Proteomes" id="UP000694853"/>
    </source>
</evidence>
<evidence type="ECO:0000256" key="8">
    <source>
        <dbReference type="ARBA" id="ARBA00023180"/>
    </source>
</evidence>
<comment type="function">
    <text evidence="10 12">Acts in the modification of cell walls via demethylesterification of cell wall pectin.</text>
</comment>
<name>A0A8B8M6G9_ABRPR</name>
<dbReference type="Gene3D" id="2.160.20.10">
    <property type="entry name" value="Single-stranded right-handed beta-helix, Pectin lyase-like"/>
    <property type="match status" value="1"/>
</dbReference>
<dbReference type="UniPathway" id="UPA00545">
    <property type="reaction ID" value="UER00823"/>
</dbReference>
<evidence type="ECO:0000256" key="3">
    <source>
        <dbReference type="ARBA" id="ARBA00008891"/>
    </source>
</evidence>
<proteinExistence type="inferred from homology"/>
<comment type="similarity">
    <text evidence="3">Belongs to the pectinesterase family.</text>
</comment>
<evidence type="ECO:0000256" key="2">
    <source>
        <dbReference type="ARBA" id="ARBA00005184"/>
    </source>
</evidence>
<dbReference type="RefSeq" id="XP_027362724.1">
    <property type="nucleotide sequence ID" value="XM_027506923.1"/>
</dbReference>
<dbReference type="PANTHER" id="PTHR31321:SF76">
    <property type="entry name" value="PECTINESTERASE 10-RELATED"/>
    <property type="match status" value="1"/>
</dbReference>
<dbReference type="Pfam" id="PF01095">
    <property type="entry name" value="Pectinesterase"/>
    <property type="match status" value="1"/>
</dbReference>